<name>A0A420DFV6_9FLAO</name>
<reference evidence="1 2" key="1">
    <citation type="submission" date="2018-09" db="EMBL/GenBank/DDBJ databases">
        <title>Genomic Encyclopedia of Archaeal and Bacterial Type Strains, Phase II (KMG-II): from individual species to whole genera.</title>
        <authorList>
            <person name="Goeker M."/>
        </authorList>
    </citation>
    <scope>NUCLEOTIDE SEQUENCE [LARGE SCALE GENOMIC DNA]</scope>
    <source>
        <strain evidence="1 2">DSM 26283</strain>
    </source>
</reference>
<dbReference type="AlphaFoldDB" id="A0A420DFV6"/>
<evidence type="ECO:0000313" key="1">
    <source>
        <dbReference type="EMBL" id="RKE91908.1"/>
    </source>
</evidence>
<keyword evidence="2" id="KW-1185">Reference proteome</keyword>
<dbReference type="OrthoDB" id="1425792at2"/>
<dbReference type="Proteomes" id="UP000284892">
    <property type="component" value="Unassembled WGS sequence"/>
</dbReference>
<protein>
    <recommendedName>
        <fullName evidence="3">RteC protein</fullName>
    </recommendedName>
</protein>
<proteinExistence type="predicted"/>
<organism evidence="1 2">
    <name type="scientific">Ichthyenterobacterium magnum</name>
    <dbReference type="NCBI Taxonomy" id="1230530"/>
    <lineage>
        <taxon>Bacteria</taxon>
        <taxon>Pseudomonadati</taxon>
        <taxon>Bacteroidota</taxon>
        <taxon>Flavobacteriia</taxon>
        <taxon>Flavobacteriales</taxon>
        <taxon>Flavobacteriaceae</taxon>
        <taxon>Ichthyenterobacterium</taxon>
    </lineage>
</organism>
<dbReference type="EMBL" id="RAQJ01000005">
    <property type="protein sequence ID" value="RKE91908.1"/>
    <property type="molecule type" value="Genomic_DNA"/>
</dbReference>
<evidence type="ECO:0000313" key="2">
    <source>
        <dbReference type="Proteomes" id="UP000284892"/>
    </source>
</evidence>
<evidence type="ECO:0008006" key="3">
    <source>
        <dbReference type="Google" id="ProtNLM"/>
    </source>
</evidence>
<comment type="caution">
    <text evidence="1">The sequence shown here is derived from an EMBL/GenBank/DDBJ whole genome shotgun (WGS) entry which is preliminary data.</text>
</comment>
<accession>A0A420DFV6</accession>
<sequence length="271" mass="32642">METTILNQIDTQLQFITRLLERDISNGSVINDYYVNETKSKIFDWSTLKNFLTVTSFAKLNYLDEIVFRTEKFIELYNGFDNAIIKKFEKKFVYESEFRAGYTIYDFRMILINENEIRNLPNNTDNQRHTHLNKRPFNNYTLHDFAKKCDNIRAVILNFYPSLAKETENPYSDIFKGNDNKNFLVFEAYTENHIIDWYSDFSFLFQKMKEENRLHNIKHLYFMEWLKKNNYITEKVFDLLLGKTTFSKKYNSAQRINNYNLIVNDIFKTTS</sequence>
<dbReference type="RefSeq" id="WP_120202098.1">
    <property type="nucleotide sequence ID" value="NZ_RAQJ01000005.1"/>
</dbReference>
<gene>
    <name evidence="1" type="ORF">BXY80_2337</name>
</gene>